<sequence>MHLTSIICWALYVAKWLIWIMWIAHSIFLLTYPHNFNVYWNVFSSIFVVLLDVLAHILYFLRNSTKRTLFNTLIVGFLICTGPVLLVLTLDGSITDSINYDQEFCLGGCVSDIQGISIFIRDSHYIILYIISIFGIALGSLYLYFICFSRGKENRLLRTVFDTREKRGDSFHKKSLHEKFLEKSPSLEHKGITRTSSF</sequence>
<reference evidence="2 3" key="1">
    <citation type="submission" date="2016-11" db="EMBL/GenBank/DDBJ databases">
        <title>The macronuclear genome of Stentor coeruleus: a giant cell with tiny introns.</title>
        <authorList>
            <person name="Slabodnick M."/>
            <person name="Ruby J.G."/>
            <person name="Reiff S.B."/>
            <person name="Swart E.C."/>
            <person name="Gosai S."/>
            <person name="Prabakaran S."/>
            <person name="Witkowska E."/>
            <person name="Larue G.E."/>
            <person name="Fisher S."/>
            <person name="Freeman R.M."/>
            <person name="Gunawardena J."/>
            <person name="Chu W."/>
            <person name="Stover N.A."/>
            <person name="Gregory B.D."/>
            <person name="Nowacki M."/>
            <person name="Derisi J."/>
            <person name="Roy S.W."/>
            <person name="Marshall W.F."/>
            <person name="Sood P."/>
        </authorList>
    </citation>
    <scope>NUCLEOTIDE SEQUENCE [LARGE SCALE GENOMIC DNA]</scope>
    <source>
        <strain evidence="2">WM001</strain>
    </source>
</reference>
<comment type="caution">
    <text evidence="2">The sequence shown here is derived from an EMBL/GenBank/DDBJ whole genome shotgun (WGS) entry which is preliminary data.</text>
</comment>
<keyword evidence="1" id="KW-1133">Transmembrane helix</keyword>
<feature type="transmembrane region" description="Helical" evidence="1">
    <location>
        <begin position="38"/>
        <end position="61"/>
    </location>
</feature>
<keyword evidence="3" id="KW-1185">Reference proteome</keyword>
<feature type="transmembrane region" description="Helical" evidence="1">
    <location>
        <begin position="126"/>
        <end position="148"/>
    </location>
</feature>
<keyword evidence="1" id="KW-0812">Transmembrane</keyword>
<dbReference type="Proteomes" id="UP000187209">
    <property type="component" value="Unassembled WGS sequence"/>
</dbReference>
<feature type="transmembrane region" description="Helical" evidence="1">
    <location>
        <begin position="68"/>
        <end position="90"/>
    </location>
</feature>
<organism evidence="2 3">
    <name type="scientific">Stentor coeruleus</name>
    <dbReference type="NCBI Taxonomy" id="5963"/>
    <lineage>
        <taxon>Eukaryota</taxon>
        <taxon>Sar</taxon>
        <taxon>Alveolata</taxon>
        <taxon>Ciliophora</taxon>
        <taxon>Postciliodesmatophora</taxon>
        <taxon>Heterotrichea</taxon>
        <taxon>Heterotrichida</taxon>
        <taxon>Stentoridae</taxon>
        <taxon>Stentor</taxon>
    </lineage>
</organism>
<dbReference type="EMBL" id="MPUH01000593">
    <property type="protein sequence ID" value="OMJ77113.1"/>
    <property type="molecule type" value="Genomic_DNA"/>
</dbReference>
<dbReference type="AlphaFoldDB" id="A0A1R2BK11"/>
<name>A0A1R2BK11_9CILI</name>
<gene>
    <name evidence="2" type="ORF">SteCoe_23387</name>
</gene>
<feature type="transmembrane region" description="Helical" evidence="1">
    <location>
        <begin position="12"/>
        <end position="32"/>
    </location>
</feature>
<evidence type="ECO:0000256" key="1">
    <source>
        <dbReference type="SAM" id="Phobius"/>
    </source>
</evidence>
<keyword evidence="1" id="KW-0472">Membrane</keyword>
<proteinExistence type="predicted"/>
<evidence type="ECO:0000313" key="3">
    <source>
        <dbReference type="Proteomes" id="UP000187209"/>
    </source>
</evidence>
<accession>A0A1R2BK11</accession>
<evidence type="ECO:0000313" key="2">
    <source>
        <dbReference type="EMBL" id="OMJ77113.1"/>
    </source>
</evidence>
<protein>
    <submittedName>
        <fullName evidence="2">Uncharacterized protein</fullName>
    </submittedName>
</protein>